<accession>A0ABP1EU94</accession>
<dbReference type="Proteomes" id="UP001497416">
    <property type="component" value="Unassembled WGS sequence"/>
</dbReference>
<evidence type="ECO:0000256" key="1">
    <source>
        <dbReference type="SAM" id="Phobius"/>
    </source>
</evidence>
<feature type="transmembrane region" description="Helical" evidence="1">
    <location>
        <begin position="12"/>
        <end position="29"/>
    </location>
</feature>
<dbReference type="EMBL" id="CAXIXY010000009">
    <property type="protein sequence ID" value="CAL2094511.1"/>
    <property type="molecule type" value="Genomic_DNA"/>
</dbReference>
<sequence length="118" mass="13187">MKFVTKRIHAFLDYPVAIALIALPFLLELGKTNSLALWISVITGIAAFILTLLTDHHLGVLRVLSYKLHLTVDFIVGLLFVIVPFLFSFQGIDAYYYWINGITVLLVVSAHKPQSSIS</sequence>
<keyword evidence="1" id="KW-0472">Membrane</keyword>
<comment type="caution">
    <text evidence="3">The sequence shown here is derived from an EMBL/GenBank/DDBJ whole genome shotgun (WGS) entry which is preliminary data.</text>
</comment>
<feature type="transmembrane region" description="Helical" evidence="1">
    <location>
        <begin position="35"/>
        <end position="54"/>
    </location>
</feature>
<evidence type="ECO:0000259" key="2">
    <source>
        <dbReference type="Pfam" id="PF03779"/>
    </source>
</evidence>
<feature type="transmembrane region" description="Helical" evidence="1">
    <location>
        <begin position="95"/>
        <end position="111"/>
    </location>
</feature>
<organism evidence="3 4">
    <name type="scientific">Tenacibaculum platacis</name>
    <dbReference type="NCBI Taxonomy" id="3137852"/>
    <lineage>
        <taxon>Bacteria</taxon>
        <taxon>Pseudomonadati</taxon>
        <taxon>Bacteroidota</taxon>
        <taxon>Flavobacteriia</taxon>
        <taxon>Flavobacteriales</taxon>
        <taxon>Flavobacteriaceae</taxon>
        <taxon>Tenacibaculum</taxon>
    </lineage>
</organism>
<dbReference type="Pfam" id="PF03779">
    <property type="entry name" value="SPW"/>
    <property type="match status" value="1"/>
</dbReference>
<keyword evidence="1" id="KW-1133">Transmembrane helix</keyword>
<feature type="transmembrane region" description="Helical" evidence="1">
    <location>
        <begin position="66"/>
        <end position="89"/>
    </location>
</feature>
<dbReference type="RefSeq" id="WP_348713956.1">
    <property type="nucleotide sequence ID" value="NZ_CAXIXY010000009.1"/>
</dbReference>
<proteinExistence type="predicted"/>
<keyword evidence="1" id="KW-0812">Transmembrane</keyword>
<dbReference type="InterPro" id="IPR005530">
    <property type="entry name" value="SPW"/>
</dbReference>
<evidence type="ECO:0000313" key="3">
    <source>
        <dbReference type="EMBL" id="CAL2094511.1"/>
    </source>
</evidence>
<keyword evidence="4" id="KW-1185">Reference proteome</keyword>
<gene>
    <name evidence="3" type="ORF">T190607A01A_70047</name>
</gene>
<protein>
    <recommendedName>
        <fullName evidence="2">SPW repeat-containing integral membrane domain-containing protein</fullName>
    </recommendedName>
</protein>
<reference evidence="3 4" key="1">
    <citation type="submission" date="2024-05" db="EMBL/GenBank/DDBJ databases">
        <authorList>
            <person name="Duchaud E."/>
        </authorList>
    </citation>
    <scope>NUCLEOTIDE SEQUENCE [LARGE SCALE GENOMIC DNA]</scope>
    <source>
        <strain evidence="3">Ena-SAMPLE-TAB-13-05-2024-13:56:06:370-140302</strain>
    </source>
</reference>
<feature type="domain" description="SPW repeat-containing integral membrane" evidence="2">
    <location>
        <begin position="9"/>
        <end position="107"/>
    </location>
</feature>
<evidence type="ECO:0000313" key="4">
    <source>
        <dbReference type="Proteomes" id="UP001497416"/>
    </source>
</evidence>
<name>A0ABP1EU94_9FLAO</name>